<reference evidence="2" key="1">
    <citation type="submission" date="2019-03" db="EMBL/GenBank/DDBJ databases">
        <title>Long read genome sequence of the mycoparasitic Pythium oligandrum ATCC 38472 isolated from sugarbeet rhizosphere.</title>
        <authorList>
            <person name="Gaulin E."/>
        </authorList>
    </citation>
    <scope>NUCLEOTIDE SEQUENCE</scope>
    <source>
        <strain evidence="2">ATCC 38472_TT</strain>
    </source>
</reference>
<dbReference type="PROSITE" id="PS50238">
    <property type="entry name" value="RHOGAP"/>
    <property type="match status" value="1"/>
</dbReference>
<evidence type="ECO:0000313" key="2">
    <source>
        <dbReference type="EMBL" id="TMW63535.1"/>
    </source>
</evidence>
<evidence type="ECO:0000313" key="3">
    <source>
        <dbReference type="Proteomes" id="UP000794436"/>
    </source>
</evidence>
<dbReference type="InterPro" id="IPR000198">
    <property type="entry name" value="RhoGAP_dom"/>
</dbReference>
<dbReference type="Proteomes" id="UP000794436">
    <property type="component" value="Unassembled WGS sequence"/>
</dbReference>
<evidence type="ECO:0000259" key="1">
    <source>
        <dbReference type="PROSITE" id="PS50238"/>
    </source>
</evidence>
<dbReference type="SMART" id="SM00324">
    <property type="entry name" value="RhoGAP"/>
    <property type="match status" value="1"/>
</dbReference>
<dbReference type="AlphaFoldDB" id="A0A8K1CHX0"/>
<gene>
    <name evidence="2" type="ORF">Poli38472_002476</name>
</gene>
<dbReference type="Gene3D" id="1.10.555.10">
    <property type="entry name" value="Rho GTPase activation protein"/>
    <property type="match status" value="1"/>
</dbReference>
<organism evidence="2 3">
    <name type="scientific">Pythium oligandrum</name>
    <name type="common">Mycoparasitic fungus</name>
    <dbReference type="NCBI Taxonomy" id="41045"/>
    <lineage>
        <taxon>Eukaryota</taxon>
        <taxon>Sar</taxon>
        <taxon>Stramenopiles</taxon>
        <taxon>Oomycota</taxon>
        <taxon>Peronosporomycetes</taxon>
        <taxon>Pythiales</taxon>
        <taxon>Pythiaceae</taxon>
        <taxon>Pythium</taxon>
    </lineage>
</organism>
<sequence>MRKWRLGSFSNSGTSKLPVDVKSILDSKSFRRKSQPTEELKRSFPLPPIPTDICVVLKYLVEFLTKHKLHKDELFVVDGKPQELRRLLKCLYQGDVPEKLSQYSSRSISSAILHVLSSSTYASLLPFTILSQLCQANHLTPDVVVTTVTPAVEQLPTERRVLVESLLLLLYKLALKDTAAMNAQLLGQTVGSCLVRPDEDAELPEILDLRRMLGEHLVESAPLILRQAETNVAAALLGDDMNQTRTTGAAASIPCATNQFSDSTSRNDRQDLLPIKLCGLLRQIITTPDSKTGLFVRWPRDVSALRCVQAYLIDDELTEASLSSSPDVLAMGIAILESMDQHELTILPQISLADAADEDTIVSELIECTKHQPGLTQELLKLLCRIEFLVELTRTQYHQSRLLYVEHGDYVEEAMIVRKLCASVRINTAIFSPKSIASAVKLILLRSKEPLIWDEDWDDTKKSDKEFATKKAREFVVRLDETSPRRRLILLLLTHLAALLEHEALVSVRKELVEIINCMIFHQSGAICTDLIEHQVHELAKINEIQSSPDGYKGSSQYATSAESNDSQVASLVSLLVGSPPATLSSYLMVRMLFMRFYKTWKATRATVLASDGIAALITECPMVKAALHELWGLYRGDLPLEDVIEWKECLQLCLDCALVGDTSENCTKFSVSQLEQHWALLLEHSGDSQSRGLSFEQFCSLIKHIGPTVLQFASSTHSMDVLARLVIDHIYPVKNRMYQRSAEELESIQATMPSSTVRKIVFQRIDDAFITVLTIVGPPHGTFDQMEAPTHQLTQLLHRLHLSPPLINAESACTTLKHLRLANAPCIKRILPMDEDSIIICNVCEILETLIVEAFKTLGHPALAPLYPTDQDRLQVLFEVWGLASPDNKQSPQAASLSW</sequence>
<dbReference type="SUPFAM" id="SSF48350">
    <property type="entry name" value="GTPase activation domain, GAP"/>
    <property type="match status" value="1"/>
</dbReference>
<comment type="caution">
    <text evidence="2">The sequence shown here is derived from an EMBL/GenBank/DDBJ whole genome shotgun (WGS) entry which is preliminary data.</text>
</comment>
<protein>
    <recommendedName>
        <fullName evidence="1">Rho-GAP domain-containing protein</fullName>
    </recommendedName>
</protein>
<dbReference type="InterPro" id="IPR008936">
    <property type="entry name" value="Rho_GTPase_activation_prot"/>
</dbReference>
<feature type="domain" description="Rho-GAP" evidence="1">
    <location>
        <begin position="44"/>
        <end position="225"/>
    </location>
</feature>
<dbReference type="Pfam" id="PF00620">
    <property type="entry name" value="RhoGAP"/>
    <property type="match status" value="1"/>
</dbReference>
<keyword evidence="3" id="KW-1185">Reference proteome</keyword>
<accession>A0A8K1CHX0</accession>
<proteinExistence type="predicted"/>
<dbReference type="EMBL" id="SPLM01000072">
    <property type="protein sequence ID" value="TMW63535.1"/>
    <property type="molecule type" value="Genomic_DNA"/>
</dbReference>
<dbReference type="GO" id="GO:0007165">
    <property type="term" value="P:signal transduction"/>
    <property type="evidence" value="ECO:0007669"/>
    <property type="project" value="InterPro"/>
</dbReference>
<name>A0A8K1CHX0_PYTOL</name>